<evidence type="ECO:0000256" key="1">
    <source>
        <dbReference type="SAM" id="MobiDB-lite"/>
    </source>
</evidence>
<dbReference type="EMBL" id="JAGMWT010000011">
    <property type="protein sequence ID" value="KAH7119721.1"/>
    <property type="molecule type" value="Genomic_DNA"/>
</dbReference>
<dbReference type="PANTHER" id="PTHR36424:SF1">
    <property type="entry name" value="LOW AFFINITY K(+) TRANSPORTER 1-RELATED"/>
    <property type="match status" value="1"/>
</dbReference>
<organism evidence="3 4">
    <name type="scientific">Dendryphion nanum</name>
    <dbReference type="NCBI Taxonomy" id="256645"/>
    <lineage>
        <taxon>Eukaryota</taxon>
        <taxon>Fungi</taxon>
        <taxon>Dikarya</taxon>
        <taxon>Ascomycota</taxon>
        <taxon>Pezizomycotina</taxon>
        <taxon>Dothideomycetes</taxon>
        <taxon>Pleosporomycetidae</taxon>
        <taxon>Pleosporales</taxon>
        <taxon>Torulaceae</taxon>
        <taxon>Dendryphion</taxon>
    </lineage>
</organism>
<evidence type="ECO:0000313" key="4">
    <source>
        <dbReference type="Proteomes" id="UP000700596"/>
    </source>
</evidence>
<dbReference type="Proteomes" id="UP000700596">
    <property type="component" value="Unassembled WGS sequence"/>
</dbReference>
<feature type="transmembrane region" description="Helical" evidence="2">
    <location>
        <begin position="227"/>
        <end position="260"/>
    </location>
</feature>
<evidence type="ECO:0000313" key="3">
    <source>
        <dbReference type="EMBL" id="KAH7119721.1"/>
    </source>
</evidence>
<keyword evidence="2" id="KW-0812">Transmembrane</keyword>
<accession>A0A9P9DIA9</accession>
<name>A0A9P9DIA9_9PLEO</name>
<sequence>MGCCGEREKGLQVSEEQKWDYITLSDFKSTSCLAPFYYAWLWILIIFSIAVYAADAFTAVNLLAFNKWSSQVKPKVSFDVAKWIFAICIIVSYAFLLYRWIRAWRVIRSGSVTESYLEPLAAIFHSMRISKNGQGWRRFLVFAELTKSRKGVDYIALFVYFQFKAALVVVVAQGPRMAINALTLWAVMEAQLIPVGEHAAPKDRSPFVQFFMNIETLVKTGNKQETVIYFTMLFSLVIWVIAALSLLVSVVFYVFFLWHYVPSSDGTLTNYCRRKIEARLERIVSKKVKKALEKEDLKRRKEDQKAIKKGELDAPRAPTLPKLGGVDDDTASMYSVSTVTTLPPYSSNAPSRTNTMSTTRTGGMQKPSLPSLDERPFPSRSDTQTTYGSDAPLLSQAGGMGMSTPAPPMPTLDREMDYFNAPPSRPMPQGLPSRPYSPMDYGRPPTRPSRDMLPPVDTSYTSNGRNSPSPYPVSPLPHDPRDPSYPQQHPARLGDPMRSPYDNRSQTGYSYEMSPIEVNRLDNMSQQMYANSDSPQEYQPPQIPNALRPASPATSRNGTNPMLPGRAGTAPPNNPRAGIPAALQSAIQRREASQTLPNRGPNGYVGQQRSATAPLRQPGYGPGPGPRSNTTTPGPRGYNNNSYDRNDQW</sequence>
<dbReference type="PANTHER" id="PTHR36424">
    <property type="entry name" value="PHEROMONE-REGULATED MEMBRANE PROTEIN 6"/>
    <property type="match status" value="1"/>
</dbReference>
<dbReference type="OrthoDB" id="436496at2759"/>
<feature type="region of interest" description="Disordered" evidence="1">
    <location>
        <begin position="299"/>
        <end position="325"/>
    </location>
</feature>
<evidence type="ECO:0008006" key="5">
    <source>
        <dbReference type="Google" id="ProtNLM"/>
    </source>
</evidence>
<feature type="compositionally biased region" description="Basic and acidic residues" evidence="1">
    <location>
        <begin position="299"/>
        <end position="314"/>
    </location>
</feature>
<protein>
    <recommendedName>
        <fullName evidence="5">Vacuolar membrane protein</fullName>
    </recommendedName>
</protein>
<gene>
    <name evidence="3" type="ORF">B0J11DRAFT_68657</name>
</gene>
<feature type="compositionally biased region" description="Polar residues" evidence="1">
    <location>
        <begin position="627"/>
        <end position="643"/>
    </location>
</feature>
<dbReference type="InterPro" id="IPR031606">
    <property type="entry name" value="Kch1/2"/>
</dbReference>
<feature type="compositionally biased region" description="Polar residues" evidence="1">
    <location>
        <begin position="458"/>
        <end position="468"/>
    </location>
</feature>
<keyword evidence="2" id="KW-0472">Membrane</keyword>
<feature type="compositionally biased region" description="Polar residues" evidence="1">
    <location>
        <begin position="522"/>
        <end position="539"/>
    </location>
</feature>
<evidence type="ECO:0000256" key="2">
    <source>
        <dbReference type="SAM" id="Phobius"/>
    </source>
</evidence>
<dbReference type="Pfam" id="PF16944">
    <property type="entry name" value="KCH"/>
    <property type="match status" value="1"/>
</dbReference>
<feature type="transmembrane region" description="Helical" evidence="2">
    <location>
        <begin position="37"/>
        <end position="63"/>
    </location>
</feature>
<keyword evidence="2" id="KW-1133">Transmembrane helix</keyword>
<feature type="compositionally biased region" description="Polar residues" evidence="1">
    <location>
        <begin position="340"/>
        <end position="362"/>
    </location>
</feature>
<feature type="transmembrane region" description="Helical" evidence="2">
    <location>
        <begin position="83"/>
        <end position="101"/>
    </location>
</feature>
<keyword evidence="4" id="KW-1185">Reference proteome</keyword>
<comment type="caution">
    <text evidence="3">The sequence shown here is derived from an EMBL/GenBank/DDBJ whole genome shotgun (WGS) entry which is preliminary data.</text>
</comment>
<dbReference type="GO" id="GO:0015079">
    <property type="term" value="F:potassium ion transmembrane transporter activity"/>
    <property type="evidence" value="ECO:0007669"/>
    <property type="project" value="InterPro"/>
</dbReference>
<feature type="region of interest" description="Disordered" evidence="1">
    <location>
        <begin position="340"/>
        <end position="649"/>
    </location>
</feature>
<dbReference type="AlphaFoldDB" id="A0A9P9DIA9"/>
<dbReference type="GO" id="GO:0005886">
    <property type="term" value="C:plasma membrane"/>
    <property type="evidence" value="ECO:0007669"/>
    <property type="project" value="InterPro"/>
</dbReference>
<proteinExistence type="predicted"/>
<reference evidence="3" key="1">
    <citation type="journal article" date="2021" name="Nat. Commun.">
        <title>Genetic determinants of endophytism in the Arabidopsis root mycobiome.</title>
        <authorList>
            <person name="Mesny F."/>
            <person name="Miyauchi S."/>
            <person name="Thiergart T."/>
            <person name="Pickel B."/>
            <person name="Atanasova L."/>
            <person name="Karlsson M."/>
            <person name="Huettel B."/>
            <person name="Barry K.W."/>
            <person name="Haridas S."/>
            <person name="Chen C."/>
            <person name="Bauer D."/>
            <person name="Andreopoulos W."/>
            <person name="Pangilinan J."/>
            <person name="LaButti K."/>
            <person name="Riley R."/>
            <person name="Lipzen A."/>
            <person name="Clum A."/>
            <person name="Drula E."/>
            <person name="Henrissat B."/>
            <person name="Kohler A."/>
            <person name="Grigoriev I.V."/>
            <person name="Martin F.M."/>
            <person name="Hacquard S."/>
        </authorList>
    </citation>
    <scope>NUCLEOTIDE SEQUENCE</scope>
    <source>
        <strain evidence="3">MPI-CAGE-CH-0243</strain>
    </source>
</reference>